<dbReference type="InterPro" id="IPR052604">
    <property type="entry name" value="Mito_Tim_assembly_helper"/>
</dbReference>
<keyword evidence="2" id="KW-0863">Zinc-finger</keyword>
<keyword evidence="6" id="KW-1185">Reference proteome</keyword>
<dbReference type="SUPFAM" id="SSF161219">
    <property type="entry name" value="CHY zinc finger-like"/>
    <property type="match status" value="1"/>
</dbReference>
<reference evidence="5 6" key="1">
    <citation type="submission" date="2016-07" db="EMBL/GenBank/DDBJ databases">
        <authorList>
            <person name="Townsley L."/>
            <person name="Shank E.A."/>
        </authorList>
    </citation>
    <scope>NUCLEOTIDE SEQUENCE [LARGE SCALE GENOMIC DNA]</scope>
    <source>
        <strain evidence="5 6">CH01</strain>
    </source>
</reference>
<feature type="domain" description="CHY-type" evidence="4">
    <location>
        <begin position="6"/>
        <end position="84"/>
    </location>
</feature>
<sequence>MKVIGSIDLHTRCKHYHTARDIIAIKFKCCDTYYGCYYCHEESTNHKPKTWNKDEWQTKAILCGNCHEELTIGEYQDCNYKCPKCESDFNPGCKNHYHLYFE</sequence>
<keyword evidence="1" id="KW-0479">Metal-binding</keyword>
<evidence type="ECO:0000256" key="1">
    <source>
        <dbReference type="ARBA" id="ARBA00022723"/>
    </source>
</evidence>
<evidence type="ECO:0000256" key="2">
    <source>
        <dbReference type="ARBA" id="ARBA00022771"/>
    </source>
</evidence>
<dbReference type="InterPro" id="IPR016694">
    <property type="entry name" value="UCP017292"/>
</dbReference>
<dbReference type="RefSeq" id="WP_025568379.1">
    <property type="nucleotide sequence ID" value="NZ_MDKC01000006.1"/>
</dbReference>
<comment type="caution">
    <text evidence="5">The sequence shown here is derived from an EMBL/GenBank/DDBJ whole genome shotgun (WGS) entry which is preliminary data.</text>
</comment>
<dbReference type="InterPro" id="IPR008913">
    <property type="entry name" value="Znf_CHY"/>
</dbReference>
<name>A0ABX2ZSG4_9BACI</name>
<accession>A0ABX2ZSG4</accession>
<dbReference type="InterPro" id="IPR037274">
    <property type="entry name" value="Znf_CHY_sf"/>
</dbReference>
<organism evidence="5 6">
    <name type="scientific">Gottfriedia luciferensis</name>
    <dbReference type="NCBI Taxonomy" id="178774"/>
    <lineage>
        <taxon>Bacteria</taxon>
        <taxon>Bacillati</taxon>
        <taxon>Bacillota</taxon>
        <taxon>Bacilli</taxon>
        <taxon>Bacillales</taxon>
        <taxon>Bacillaceae</taxon>
        <taxon>Gottfriedia</taxon>
    </lineage>
</organism>
<gene>
    <name evidence="5" type="ORF">BED47_18655</name>
</gene>
<evidence type="ECO:0000313" key="5">
    <source>
        <dbReference type="EMBL" id="ODG92701.1"/>
    </source>
</evidence>
<protein>
    <recommendedName>
        <fullName evidence="4">CHY-type domain-containing protein</fullName>
    </recommendedName>
</protein>
<evidence type="ECO:0000256" key="3">
    <source>
        <dbReference type="ARBA" id="ARBA00022833"/>
    </source>
</evidence>
<keyword evidence="3" id="KW-0862">Zinc</keyword>
<dbReference type="PIRSF" id="PIRSF017292">
    <property type="entry name" value="UCP017292_Znf_CHY"/>
    <property type="match status" value="1"/>
</dbReference>
<evidence type="ECO:0000259" key="4">
    <source>
        <dbReference type="PROSITE" id="PS51266"/>
    </source>
</evidence>
<dbReference type="EMBL" id="MDKC01000006">
    <property type="protein sequence ID" value="ODG92701.1"/>
    <property type="molecule type" value="Genomic_DNA"/>
</dbReference>
<evidence type="ECO:0000313" key="6">
    <source>
        <dbReference type="Proteomes" id="UP000094580"/>
    </source>
</evidence>
<dbReference type="Pfam" id="PF05495">
    <property type="entry name" value="zf-CHY"/>
    <property type="match status" value="1"/>
</dbReference>
<dbReference type="PANTHER" id="PTHR28082">
    <property type="entry name" value="ZINC FINGER PROTEIN"/>
    <property type="match status" value="1"/>
</dbReference>
<dbReference type="PANTHER" id="PTHR28082:SF1">
    <property type="entry name" value="HELPER OF TIM PROTEIN 13"/>
    <property type="match status" value="1"/>
</dbReference>
<dbReference type="Proteomes" id="UP000094580">
    <property type="component" value="Unassembled WGS sequence"/>
</dbReference>
<dbReference type="PROSITE" id="PS51266">
    <property type="entry name" value="ZF_CHY"/>
    <property type="match status" value="1"/>
</dbReference>
<proteinExistence type="predicted"/>